<dbReference type="Proteomes" id="UP000006310">
    <property type="component" value="Chromosome 11"/>
</dbReference>
<dbReference type="InterPro" id="IPR045298">
    <property type="entry name" value="Complex1_LYR_LYRM7"/>
</dbReference>
<evidence type="ECO:0000313" key="11">
    <source>
        <dbReference type="Proteomes" id="UP000006310"/>
    </source>
</evidence>
<organism evidence="10 11">
    <name type="scientific">Huiozyma naganishii (strain ATCC MYA-139 / BCRC 22969 / CBS 8797 / KCTC 17520 / NBRC 10181 / NCYC 3082 / Yp74L-3)</name>
    <name type="common">Yeast</name>
    <name type="synonym">Kazachstania naganishii</name>
    <dbReference type="NCBI Taxonomy" id="1071383"/>
    <lineage>
        <taxon>Eukaryota</taxon>
        <taxon>Fungi</taxon>
        <taxon>Dikarya</taxon>
        <taxon>Ascomycota</taxon>
        <taxon>Saccharomycotina</taxon>
        <taxon>Saccharomycetes</taxon>
        <taxon>Saccharomycetales</taxon>
        <taxon>Saccharomycetaceae</taxon>
        <taxon>Huiozyma</taxon>
    </lineage>
</organism>
<dbReference type="GeneID" id="34528347"/>
<name>J7RCI8_HUIN7</name>
<feature type="region of interest" description="Disordered" evidence="9">
    <location>
        <begin position="72"/>
        <end position="117"/>
    </location>
</feature>
<dbReference type="OrthoDB" id="529194at2759"/>
<dbReference type="HOGENOM" id="CLU_147114_2_2_1"/>
<comment type="similarity">
    <text evidence="2">Belongs to the complex I LYR family. MZM1 subfamily.</text>
</comment>
<dbReference type="EMBL" id="HE978324">
    <property type="protein sequence ID" value="CCK72580.1"/>
    <property type="molecule type" value="Genomic_DNA"/>
</dbReference>
<evidence type="ECO:0000256" key="7">
    <source>
        <dbReference type="ARBA" id="ARBA00023186"/>
    </source>
</evidence>
<dbReference type="PANTHER" id="PTHR46749">
    <property type="entry name" value="COMPLEX III ASSEMBLY FACTOR LYRM7"/>
    <property type="match status" value="1"/>
</dbReference>
<dbReference type="InterPro" id="IPR050435">
    <property type="entry name" value="MZM1/LYRM7"/>
</dbReference>
<evidence type="ECO:0000256" key="5">
    <source>
        <dbReference type="ARBA" id="ARBA00022946"/>
    </source>
</evidence>
<dbReference type="STRING" id="1071383.J7RCI8"/>
<dbReference type="GO" id="GO:0034551">
    <property type="term" value="P:mitochondrial respiratory chain complex III assembly"/>
    <property type="evidence" value="ECO:0007669"/>
    <property type="project" value="EnsemblFungi"/>
</dbReference>
<proteinExistence type="inferred from homology"/>
<keyword evidence="5" id="KW-0809">Transit peptide</keyword>
<dbReference type="eggNOG" id="ENOG502S6EF">
    <property type="taxonomic scope" value="Eukaryota"/>
</dbReference>
<evidence type="ECO:0000256" key="6">
    <source>
        <dbReference type="ARBA" id="ARBA00023128"/>
    </source>
</evidence>
<reference evidence="10 11" key="1">
    <citation type="journal article" date="2011" name="Proc. Natl. Acad. Sci. U.S.A.">
        <title>Evolutionary erosion of yeast sex chromosomes by mating-type switching accidents.</title>
        <authorList>
            <person name="Gordon J.L."/>
            <person name="Armisen D."/>
            <person name="Proux-Wera E."/>
            <person name="Oheigeartaigh S.S."/>
            <person name="Byrne K.P."/>
            <person name="Wolfe K.H."/>
        </authorList>
    </citation>
    <scope>NUCLEOTIDE SEQUENCE [LARGE SCALE GENOMIC DNA]</scope>
    <source>
        <strain evidence="11">ATCC MYA-139 / BCRC 22969 / CBS 8797 / CCRC 22969 / KCTC 17520 / NBRC 10181 / NCYC 3082</strain>
    </source>
</reference>
<accession>J7RCI8</accession>
<dbReference type="RefSeq" id="XP_022466825.1">
    <property type="nucleotide sequence ID" value="XM_022610538.1"/>
</dbReference>
<keyword evidence="11" id="KW-1185">Reference proteome</keyword>
<dbReference type="GO" id="GO:0005759">
    <property type="term" value="C:mitochondrial matrix"/>
    <property type="evidence" value="ECO:0007669"/>
    <property type="project" value="UniProtKB-SubCell"/>
</dbReference>
<comment type="subunit">
    <text evidence="3">Interacts with RIP1.</text>
</comment>
<keyword evidence="6" id="KW-0496">Mitochondrion</keyword>
<evidence type="ECO:0000256" key="2">
    <source>
        <dbReference type="ARBA" id="ARBA00009949"/>
    </source>
</evidence>
<comment type="function">
    <text evidence="8">Assembly factor required for Rieske Fe-S protein RIP1 incorporation into the cytochrome b-c1 (CIII) complex. Functions as a chaperone, binding to this subunit within the mitochondrial matrix and stabilizing it prior to its translocation and insertion into the late CIII dimeric intermediate within the mitochondrial inner membrane. Modulates the mitochondrial matrix zinc pool.</text>
</comment>
<protein>
    <recommendedName>
        <fullName evidence="4">Mitochondrial zinc maintenance protein 1, mitochondrial</fullName>
    </recommendedName>
</protein>
<dbReference type="CDD" id="cd20267">
    <property type="entry name" value="Complex1_LYR_LYRM7"/>
    <property type="match status" value="1"/>
</dbReference>
<gene>
    <name evidence="10" type="primary">KNAG0K02170</name>
    <name evidence="10" type="ordered locus">KNAG_0K02170</name>
</gene>
<evidence type="ECO:0000256" key="9">
    <source>
        <dbReference type="SAM" id="MobiDB-lite"/>
    </source>
</evidence>
<dbReference type="OMA" id="KYKLRIH"/>
<reference evidence="11" key="2">
    <citation type="submission" date="2012-08" db="EMBL/GenBank/DDBJ databases">
        <title>Genome sequence of Kazachstania naganishii.</title>
        <authorList>
            <person name="Gordon J.L."/>
            <person name="Armisen D."/>
            <person name="Proux-Wera E."/>
            <person name="OhEigeartaigh S.S."/>
            <person name="Byrne K.P."/>
            <person name="Wolfe K.H."/>
        </authorList>
    </citation>
    <scope>NUCLEOTIDE SEQUENCE [LARGE SCALE GENOMIC DNA]</scope>
    <source>
        <strain evidence="11">ATCC MYA-139 / BCRC 22969 / CBS 8797 / CCRC 22969 / KCTC 17520 / NBRC 10181 / NCYC 3082</strain>
    </source>
</reference>
<keyword evidence="7" id="KW-0143">Chaperone</keyword>
<dbReference type="GO" id="GO:0044183">
    <property type="term" value="F:protein folding chaperone"/>
    <property type="evidence" value="ECO:0007669"/>
    <property type="project" value="EnsemblFungi"/>
</dbReference>
<comment type="subcellular location">
    <subcellularLocation>
        <location evidence="1">Mitochondrion matrix</location>
    </subcellularLocation>
</comment>
<evidence type="ECO:0000256" key="8">
    <source>
        <dbReference type="ARBA" id="ARBA00025268"/>
    </source>
</evidence>
<evidence type="ECO:0000256" key="3">
    <source>
        <dbReference type="ARBA" id="ARBA00011589"/>
    </source>
</evidence>
<dbReference type="PANTHER" id="PTHR46749:SF1">
    <property type="entry name" value="COMPLEX III ASSEMBLY FACTOR LYRM7"/>
    <property type="match status" value="1"/>
</dbReference>
<dbReference type="AlphaFoldDB" id="J7RCI8"/>
<evidence type="ECO:0000313" key="10">
    <source>
        <dbReference type="EMBL" id="CCK72580.1"/>
    </source>
</evidence>
<evidence type="ECO:0000256" key="1">
    <source>
        <dbReference type="ARBA" id="ARBA00004305"/>
    </source>
</evidence>
<feature type="compositionally biased region" description="Basic residues" evidence="9">
    <location>
        <begin position="107"/>
        <end position="117"/>
    </location>
</feature>
<evidence type="ECO:0000256" key="4">
    <source>
        <dbReference type="ARBA" id="ARBA00015108"/>
    </source>
</evidence>
<dbReference type="KEGG" id="kng:KNAG_0K02170"/>
<sequence>MGTAALTAYRHALRAARVAFQGDTAVLLAARSQMRSGMLDPPDKTLSPAQQAQYMEDVATYLRRNVVQATRVNTAGGPPEQHHQPRFHLNIHGDTELGDNDSIRNKTQLKAKHWPKR</sequence>